<protein>
    <submittedName>
        <fullName evidence="1">Uncharacterized protein</fullName>
    </submittedName>
</protein>
<dbReference type="Proteomes" id="UP000287296">
    <property type="component" value="Unassembled WGS sequence"/>
</dbReference>
<dbReference type="RefSeq" id="WP_126646619.1">
    <property type="nucleotide sequence ID" value="NZ_BORI01000015.1"/>
</dbReference>
<gene>
    <name evidence="1" type="ORF">D5F11_016645</name>
</gene>
<dbReference type="OrthoDB" id="9778932at2"/>
<evidence type="ECO:0000313" key="1">
    <source>
        <dbReference type="EMBL" id="RST58656.1"/>
    </source>
</evidence>
<proteinExistence type="predicted"/>
<reference evidence="1 2" key="1">
    <citation type="submission" date="2018-12" db="EMBL/GenBank/DDBJ databases">
        <authorList>
            <person name="Sun L."/>
            <person name="Chen Z."/>
        </authorList>
    </citation>
    <scope>NUCLEOTIDE SEQUENCE [LARGE SCALE GENOMIC DNA]</scope>
    <source>
        <strain evidence="1 2">LMG 29736</strain>
    </source>
</reference>
<comment type="caution">
    <text evidence="1">The sequence shown here is derived from an EMBL/GenBank/DDBJ whole genome shotgun (WGS) entry which is preliminary data.</text>
</comment>
<name>A0A429X5F8_SIMTE</name>
<dbReference type="AlphaFoldDB" id="A0A429X5F8"/>
<accession>A0A429X5F8</accession>
<evidence type="ECO:0000313" key="2">
    <source>
        <dbReference type="Proteomes" id="UP000287296"/>
    </source>
</evidence>
<organism evidence="1 2">
    <name type="scientific">Siminovitchia terrae</name>
    <name type="common">Bacillus terrae</name>
    <dbReference type="NCBI Taxonomy" id="1914933"/>
    <lineage>
        <taxon>Bacteria</taxon>
        <taxon>Bacillati</taxon>
        <taxon>Bacillota</taxon>
        <taxon>Bacilli</taxon>
        <taxon>Bacillales</taxon>
        <taxon>Bacillaceae</taxon>
        <taxon>Siminovitchia</taxon>
    </lineage>
</organism>
<sequence length="68" mass="7996">MKKCLGVEKHFSSWTEFEYMASQEEKLQNTKGRSDMEMPWAAWNGELKINWDVTKELFGEGYVLTMEA</sequence>
<dbReference type="EMBL" id="QYTW02000018">
    <property type="protein sequence ID" value="RST58656.1"/>
    <property type="molecule type" value="Genomic_DNA"/>
</dbReference>